<sequence>MLRPLHNVLAALGLRPATTTTADGATAELSALVRSFIADYEAWNDTAQQQSRAAPRQSQAARDAMDAAVRAYGEIIARYCPPGYRHQGIAFGSEASHRSASEEILGVDTEGAHRVVRTRMTKDMAGLPITSLYEYHFTPAPGGGWHLARLLVVIDDEKLETL</sequence>
<name>A0A7X0PLY2_9BURK</name>
<organism evidence="1 2">
    <name type="scientific">Acidovorax soli</name>
    <dbReference type="NCBI Taxonomy" id="592050"/>
    <lineage>
        <taxon>Bacteria</taxon>
        <taxon>Pseudomonadati</taxon>
        <taxon>Pseudomonadota</taxon>
        <taxon>Betaproteobacteria</taxon>
        <taxon>Burkholderiales</taxon>
        <taxon>Comamonadaceae</taxon>
        <taxon>Acidovorax</taxon>
    </lineage>
</organism>
<protein>
    <recommendedName>
        <fullName evidence="3">NTF2 fold immunity protein</fullName>
    </recommendedName>
</protein>
<proteinExistence type="predicted"/>
<dbReference type="RefSeq" id="WP_184866095.1">
    <property type="nucleotide sequence ID" value="NZ_JACHLK010000033.1"/>
</dbReference>
<comment type="caution">
    <text evidence="1">The sequence shown here is derived from an EMBL/GenBank/DDBJ whole genome shotgun (WGS) entry which is preliminary data.</text>
</comment>
<gene>
    <name evidence="1" type="ORF">HNP48_006976</name>
</gene>
<evidence type="ECO:0008006" key="3">
    <source>
        <dbReference type="Google" id="ProtNLM"/>
    </source>
</evidence>
<keyword evidence="2" id="KW-1185">Reference proteome</keyword>
<reference evidence="1 2" key="1">
    <citation type="submission" date="2020-08" db="EMBL/GenBank/DDBJ databases">
        <title>Functional genomics of gut bacteria from endangered species of beetles.</title>
        <authorList>
            <person name="Carlos-Shanley C."/>
        </authorList>
    </citation>
    <scope>NUCLEOTIDE SEQUENCE [LARGE SCALE GENOMIC DNA]</scope>
    <source>
        <strain evidence="1 2">S00198</strain>
    </source>
</reference>
<dbReference type="AlphaFoldDB" id="A0A7X0PLY2"/>
<accession>A0A7X0PLY2</accession>
<dbReference type="Proteomes" id="UP000575083">
    <property type="component" value="Unassembled WGS sequence"/>
</dbReference>
<evidence type="ECO:0000313" key="1">
    <source>
        <dbReference type="EMBL" id="MBB6564249.1"/>
    </source>
</evidence>
<dbReference type="EMBL" id="JACHLK010000033">
    <property type="protein sequence ID" value="MBB6564249.1"/>
    <property type="molecule type" value="Genomic_DNA"/>
</dbReference>
<evidence type="ECO:0000313" key="2">
    <source>
        <dbReference type="Proteomes" id="UP000575083"/>
    </source>
</evidence>